<dbReference type="AlphaFoldDB" id="A0A4Z2JAC5"/>
<organism evidence="2 3">
    <name type="scientific">Liparis tanakae</name>
    <name type="common">Tanaka's snailfish</name>
    <dbReference type="NCBI Taxonomy" id="230148"/>
    <lineage>
        <taxon>Eukaryota</taxon>
        <taxon>Metazoa</taxon>
        <taxon>Chordata</taxon>
        <taxon>Craniata</taxon>
        <taxon>Vertebrata</taxon>
        <taxon>Euteleostomi</taxon>
        <taxon>Actinopterygii</taxon>
        <taxon>Neopterygii</taxon>
        <taxon>Teleostei</taxon>
        <taxon>Neoteleostei</taxon>
        <taxon>Acanthomorphata</taxon>
        <taxon>Eupercaria</taxon>
        <taxon>Perciformes</taxon>
        <taxon>Cottioidei</taxon>
        <taxon>Cottales</taxon>
        <taxon>Liparidae</taxon>
        <taxon>Liparis</taxon>
    </lineage>
</organism>
<gene>
    <name evidence="2" type="ORF">EYF80_003151</name>
</gene>
<feature type="compositionally biased region" description="Basic and acidic residues" evidence="1">
    <location>
        <begin position="9"/>
        <end position="21"/>
    </location>
</feature>
<evidence type="ECO:0000313" key="2">
    <source>
        <dbReference type="EMBL" id="TNN86683.1"/>
    </source>
</evidence>
<reference evidence="2 3" key="1">
    <citation type="submission" date="2019-03" db="EMBL/GenBank/DDBJ databases">
        <title>First draft genome of Liparis tanakae, snailfish: a comprehensive survey of snailfish specific genes.</title>
        <authorList>
            <person name="Kim W."/>
            <person name="Song I."/>
            <person name="Jeong J.-H."/>
            <person name="Kim D."/>
            <person name="Kim S."/>
            <person name="Ryu S."/>
            <person name="Song J.Y."/>
            <person name="Lee S.K."/>
        </authorList>
    </citation>
    <scope>NUCLEOTIDE SEQUENCE [LARGE SCALE GENOMIC DNA]</scope>
    <source>
        <tissue evidence="2">Muscle</tissue>
    </source>
</reference>
<protein>
    <submittedName>
        <fullName evidence="2">Uncharacterized protein</fullName>
    </submittedName>
</protein>
<evidence type="ECO:0000256" key="1">
    <source>
        <dbReference type="SAM" id="MobiDB-lite"/>
    </source>
</evidence>
<name>A0A4Z2JAC5_9TELE</name>
<keyword evidence="3" id="KW-1185">Reference proteome</keyword>
<evidence type="ECO:0000313" key="3">
    <source>
        <dbReference type="Proteomes" id="UP000314294"/>
    </source>
</evidence>
<sequence>MAAGEVEPSESRLTEPLDHHLGLKASYGNSHSEDEIESEEGTAEATGPELRTCIDLPQAGRRDASLEEIKLRDITRGYGKNVSNRAAPSLKVVDEHRHTVGPHQVVGVSGESLVLPALWVTCGRTDGGTPQSLEGPECNCNSKQGGPCQEERSSDAQPAGRSSTETETDPGL</sequence>
<comment type="caution">
    <text evidence="2">The sequence shown here is derived from an EMBL/GenBank/DDBJ whole genome shotgun (WGS) entry which is preliminary data.</text>
</comment>
<accession>A0A4Z2JAC5</accession>
<dbReference type="Proteomes" id="UP000314294">
    <property type="component" value="Unassembled WGS sequence"/>
</dbReference>
<dbReference type="EMBL" id="SRLO01000014">
    <property type="protein sequence ID" value="TNN86683.1"/>
    <property type="molecule type" value="Genomic_DNA"/>
</dbReference>
<proteinExistence type="predicted"/>
<feature type="region of interest" description="Disordered" evidence="1">
    <location>
        <begin position="128"/>
        <end position="172"/>
    </location>
</feature>
<feature type="region of interest" description="Disordered" evidence="1">
    <location>
        <begin position="1"/>
        <end position="50"/>
    </location>
</feature>